<keyword evidence="3 6" id="KW-0479">Metal-binding</keyword>
<dbReference type="OrthoDB" id="1525146at2"/>
<dbReference type="GO" id="GO:0090729">
    <property type="term" value="F:toxin activity"/>
    <property type="evidence" value="ECO:0007669"/>
    <property type="project" value="UniProtKB-KW"/>
</dbReference>
<dbReference type="EC" id="3.1.-.-" evidence="6"/>
<feature type="binding site" evidence="6">
    <location>
        <position position="7"/>
    </location>
    <ligand>
        <name>Mg(2+)</name>
        <dbReference type="ChEBI" id="CHEBI:18420"/>
    </ligand>
</feature>
<dbReference type="GO" id="GO:0016787">
    <property type="term" value="F:hydrolase activity"/>
    <property type="evidence" value="ECO:0007669"/>
    <property type="project" value="UniProtKB-KW"/>
</dbReference>
<dbReference type="GO" id="GO:0004540">
    <property type="term" value="F:RNA nuclease activity"/>
    <property type="evidence" value="ECO:0007669"/>
    <property type="project" value="InterPro"/>
</dbReference>
<keyword evidence="9" id="KW-1185">Reference proteome</keyword>
<dbReference type="InterPro" id="IPR022907">
    <property type="entry name" value="VapC_family"/>
</dbReference>
<protein>
    <recommendedName>
        <fullName evidence="6">Ribonuclease VapC</fullName>
        <shortName evidence="6">RNase VapC</shortName>
        <ecNumber evidence="6">3.1.-.-</ecNumber>
    </recommendedName>
    <alternativeName>
        <fullName evidence="6">Toxin VapC</fullName>
    </alternativeName>
</protein>
<feature type="binding site" evidence="6">
    <location>
        <position position="102"/>
    </location>
    <ligand>
        <name>Mg(2+)</name>
        <dbReference type="ChEBI" id="CHEBI:18420"/>
    </ligand>
</feature>
<evidence type="ECO:0000256" key="1">
    <source>
        <dbReference type="ARBA" id="ARBA00022649"/>
    </source>
</evidence>
<comment type="cofactor">
    <cofactor evidence="6">
        <name>Mg(2+)</name>
        <dbReference type="ChEBI" id="CHEBI:18420"/>
    </cofactor>
</comment>
<keyword evidence="2 6" id="KW-0540">Nuclease</keyword>
<proteinExistence type="inferred from homology"/>
<keyword evidence="4 6" id="KW-0378">Hydrolase</keyword>
<keyword evidence="5 6" id="KW-0460">Magnesium</keyword>
<dbReference type="AlphaFoldDB" id="A0A315ZPA1"/>
<feature type="domain" description="PIN" evidence="7">
    <location>
        <begin position="4"/>
        <end position="110"/>
    </location>
</feature>
<dbReference type="GO" id="GO:0000287">
    <property type="term" value="F:magnesium ion binding"/>
    <property type="evidence" value="ECO:0007669"/>
    <property type="project" value="UniProtKB-UniRule"/>
</dbReference>
<dbReference type="HAMAP" id="MF_00265">
    <property type="entry name" value="VapC_Nob1"/>
    <property type="match status" value="1"/>
</dbReference>
<comment type="caution">
    <text evidence="8">The sequence shown here is derived from an EMBL/GenBank/DDBJ whole genome shotgun (WGS) entry which is preliminary data.</text>
</comment>
<dbReference type="InterPro" id="IPR029060">
    <property type="entry name" value="PIN-like_dom_sf"/>
</dbReference>
<dbReference type="SUPFAM" id="SSF88723">
    <property type="entry name" value="PIN domain-like"/>
    <property type="match status" value="1"/>
</dbReference>
<dbReference type="EMBL" id="QGDQ01000045">
    <property type="protein sequence ID" value="PWJ46850.1"/>
    <property type="molecule type" value="Genomic_DNA"/>
</dbReference>
<evidence type="ECO:0000256" key="3">
    <source>
        <dbReference type="ARBA" id="ARBA00022723"/>
    </source>
</evidence>
<accession>A0A315ZPA1</accession>
<gene>
    <name evidence="6" type="primary">vapC</name>
    <name evidence="8" type="ORF">BXY45_1455</name>
</gene>
<evidence type="ECO:0000256" key="2">
    <source>
        <dbReference type="ARBA" id="ARBA00022722"/>
    </source>
</evidence>
<evidence type="ECO:0000256" key="5">
    <source>
        <dbReference type="ARBA" id="ARBA00022842"/>
    </source>
</evidence>
<evidence type="ECO:0000256" key="6">
    <source>
        <dbReference type="HAMAP-Rule" id="MF_00265"/>
    </source>
</evidence>
<organism evidence="8 9">
    <name type="scientific">Quadrisphaera granulorum</name>
    <dbReference type="NCBI Taxonomy" id="317664"/>
    <lineage>
        <taxon>Bacteria</taxon>
        <taxon>Bacillati</taxon>
        <taxon>Actinomycetota</taxon>
        <taxon>Actinomycetes</taxon>
        <taxon>Kineosporiales</taxon>
        <taxon>Kineosporiaceae</taxon>
        <taxon>Quadrisphaera</taxon>
    </lineage>
</organism>
<dbReference type="InterPro" id="IPR002716">
    <property type="entry name" value="PIN_dom"/>
</dbReference>
<dbReference type="CDD" id="cd09874">
    <property type="entry name" value="PIN_MT3492-like"/>
    <property type="match status" value="1"/>
</dbReference>
<comment type="similarity">
    <text evidence="6">Belongs to the PINc/VapC protein family.</text>
</comment>
<evidence type="ECO:0000259" key="7">
    <source>
        <dbReference type="Pfam" id="PF01850"/>
    </source>
</evidence>
<comment type="function">
    <text evidence="6">Toxic component of a toxin-antitoxin (TA) system. An RNase.</text>
</comment>
<keyword evidence="6" id="KW-0800">Toxin</keyword>
<dbReference type="Proteomes" id="UP000245469">
    <property type="component" value="Unassembled WGS sequence"/>
</dbReference>
<keyword evidence="1 6" id="KW-1277">Toxin-antitoxin system</keyword>
<dbReference type="RefSeq" id="WP_109776620.1">
    <property type="nucleotide sequence ID" value="NZ_QGDQ01000045.1"/>
</dbReference>
<reference evidence="8 9" key="1">
    <citation type="submission" date="2018-03" db="EMBL/GenBank/DDBJ databases">
        <title>Genomic Encyclopedia of Archaeal and Bacterial Type Strains, Phase II (KMG-II): from individual species to whole genera.</title>
        <authorList>
            <person name="Goeker M."/>
        </authorList>
    </citation>
    <scope>NUCLEOTIDE SEQUENCE [LARGE SCALE GENOMIC DNA]</scope>
    <source>
        <strain evidence="8 9">DSM 44889</strain>
    </source>
</reference>
<evidence type="ECO:0000313" key="8">
    <source>
        <dbReference type="EMBL" id="PWJ46850.1"/>
    </source>
</evidence>
<dbReference type="Pfam" id="PF01850">
    <property type="entry name" value="PIN"/>
    <property type="match status" value="1"/>
</dbReference>
<evidence type="ECO:0000256" key="4">
    <source>
        <dbReference type="ARBA" id="ARBA00022801"/>
    </source>
</evidence>
<sequence>MSIVYFDSSALVKLLVEESGSELAADLWDGCDLAVASRLAHVEVRAALAAAQRDRRLTDEGRRQAEELWSAYWASVSPIELTASTADAAARLAGEHALRGADAVHLASLAAVGEEHCVMAVWDARLHAAARALGFGTAPAHLP</sequence>
<evidence type="ECO:0000313" key="9">
    <source>
        <dbReference type="Proteomes" id="UP000245469"/>
    </source>
</evidence>
<name>A0A315ZPA1_9ACTN</name>
<dbReference type="Gene3D" id="3.40.50.1010">
    <property type="entry name" value="5'-nuclease"/>
    <property type="match status" value="1"/>
</dbReference>